<dbReference type="EMBL" id="FNJM01000001">
    <property type="protein sequence ID" value="SDO78332.1"/>
    <property type="molecule type" value="Genomic_DNA"/>
</dbReference>
<sequence length="1270" mass="147217">MKINKLFIKDSAIQNKASDAFSYKDYVNNLKMIIEHNEAPFNIAIIGKWGVGKSSIINMLKEELSGKSEFKIQEINAWKYENTSLKKAFLKELYRNLNGKDDIVKDFKEMFNTSIDIKEKEETTREFISKNAIKTFVFLGYFLIVSIILYVMLMCFDLVSLWISCNNNFDETWRQYININNKINVYETIKTFKDKMFIPLLVVGIGQVSKFISAYKSKKIVKYEITSPIESTDEYEDKFNETLDKYNKRNSNFKKLVIVIDDLDRLSAKKIVDALDAIKAFVERRECIFIVPFDDTILREAINSKKLNGSNSFDGDSYLDKLFQFKIILPPLIDMDMQEYAYKLCKNEIPEIFKACPSFKGILEEVLIHPYVNTPRQIKKIINTFVSNLLIAKSRENKKLEEGLITGKTGLKVLAKISVLQTDFPEFYNFLLKDRGIMQNVLDTYYSNKGIIESDELENYGMHNNESFKALASFLMKTEYINADNLAPFIYLGQDSLGLSAGDEKQRSIRKDLLSGNEMDIITYSINNKLSLVDSNIVIQGIKESKTVEFQQALKVALQLSKYISEEVIMEFSNLVSNRLKLINEYGIEFRYWQVDYDNYLAIYEKATEKQGIEKTLLTVLSNVLSKNDNWKRKNGEEYNEQLFNKLIQEILEKSLEKNTILSEEVRVYIKGFINNKEYPVSYVINIYNKHRDLIKAYFSDNFYKKLCEYIASAEDINDRGSADMALQEIAVTIREEDIEKFSAPLPMIICNESYAIQVCELLLPVAGDISNKNGTYLVNEFISLTYSGRIMKAIANIIIDLNWNIADVDNNNLNNFIIRCFELEHFAEGEKLLNNKIDSSNYRLIDKVINTISDNCFVDSSYDNVLNNIMNNLTVEQLKHITDKIQANLAIVGGPVNSDLFNRSIIIIKFLLENKLSHKLLSEIVGNSMDYYSANYNYPQSYPQWAESFTEVIGSVRDIISIPKLEEYVMFLTTYVVSYNPNIMIKGLYYLGQKTPLKYDKESINKVIVNANTFETKVMAIDYLRNMKRSINKENDNLKDYSNFLIQNIDLDTNNILDDFNNIFESIDNDTVFEIAKYLKDKDTYNRSFALSVIDKFIIKGNKGCCIRELLLLENDNNSIIFIKDWIEFKNTDNYEELLISLINRISDEDTILYLFNLLKLVSYYKERFDKKLIANIINHIWTQFGDNEIIKVSQILVNEFSGFKFSNGKSVLNENIVEVFKKSNNEAKKSVLEIVKLFDFAKTFKDALKTTGFSEDERALIKEILKFR</sequence>
<dbReference type="PANTHER" id="PTHR22674:SF6">
    <property type="entry name" value="NTPASE KAP FAMILY P-LOOP DOMAIN-CONTAINING PROTEIN 1"/>
    <property type="match status" value="1"/>
</dbReference>
<feature type="transmembrane region" description="Helical" evidence="1">
    <location>
        <begin position="136"/>
        <end position="163"/>
    </location>
</feature>
<evidence type="ECO:0000259" key="2">
    <source>
        <dbReference type="Pfam" id="PF07693"/>
    </source>
</evidence>
<keyword evidence="4" id="KW-1185">Reference proteome</keyword>
<dbReference type="SUPFAM" id="SSF52540">
    <property type="entry name" value="P-loop containing nucleoside triphosphate hydrolases"/>
    <property type="match status" value="1"/>
</dbReference>
<evidence type="ECO:0000256" key="1">
    <source>
        <dbReference type="SAM" id="Phobius"/>
    </source>
</evidence>
<dbReference type="STRING" id="94869.SAMN04488529_101415"/>
<evidence type="ECO:0000313" key="4">
    <source>
        <dbReference type="Proteomes" id="UP000198597"/>
    </source>
</evidence>
<keyword evidence="1" id="KW-0812">Transmembrane</keyword>
<gene>
    <name evidence="3" type="ORF">SAMN04488529_101415</name>
</gene>
<keyword evidence="1" id="KW-1133">Transmembrane helix</keyword>
<dbReference type="InterPro" id="IPR052754">
    <property type="entry name" value="NTPase_KAP_P-loop"/>
</dbReference>
<accession>A0A1H0MD29</accession>
<dbReference type="AlphaFoldDB" id="A0A1H0MD29"/>
<dbReference type="Gene3D" id="3.40.50.300">
    <property type="entry name" value="P-loop containing nucleotide triphosphate hydrolases"/>
    <property type="match status" value="1"/>
</dbReference>
<dbReference type="InterPro" id="IPR027417">
    <property type="entry name" value="P-loop_NTPase"/>
</dbReference>
<name>A0A1H0MD29_9CLOT</name>
<proteinExistence type="predicted"/>
<keyword evidence="1" id="KW-0472">Membrane</keyword>
<feature type="domain" description="KAP NTPase" evidence="2">
    <location>
        <begin position="23"/>
        <end position="386"/>
    </location>
</feature>
<dbReference type="PANTHER" id="PTHR22674">
    <property type="entry name" value="NTPASE, KAP FAMILY P-LOOP DOMAIN-CONTAINING 1"/>
    <property type="match status" value="1"/>
</dbReference>
<reference evidence="3 4" key="1">
    <citation type="submission" date="2016-10" db="EMBL/GenBank/DDBJ databases">
        <authorList>
            <person name="de Groot N.N."/>
        </authorList>
    </citation>
    <scope>NUCLEOTIDE SEQUENCE [LARGE SCALE GENOMIC DNA]</scope>
    <source>
        <strain evidence="3 4">DSM 12272</strain>
    </source>
</reference>
<dbReference type="InterPro" id="IPR011646">
    <property type="entry name" value="KAP_P-loop"/>
</dbReference>
<dbReference type="Proteomes" id="UP000198597">
    <property type="component" value="Unassembled WGS sequence"/>
</dbReference>
<protein>
    <submittedName>
        <fullName evidence="3">KAP family P-loop domain-containing protein</fullName>
    </submittedName>
</protein>
<dbReference type="Pfam" id="PF07693">
    <property type="entry name" value="KAP_NTPase"/>
    <property type="match status" value="1"/>
</dbReference>
<organism evidence="3 4">
    <name type="scientific">Clostridium gasigenes</name>
    <dbReference type="NCBI Taxonomy" id="94869"/>
    <lineage>
        <taxon>Bacteria</taxon>
        <taxon>Bacillati</taxon>
        <taxon>Bacillota</taxon>
        <taxon>Clostridia</taxon>
        <taxon>Eubacteriales</taxon>
        <taxon>Clostridiaceae</taxon>
        <taxon>Clostridium</taxon>
    </lineage>
</organism>
<evidence type="ECO:0000313" key="3">
    <source>
        <dbReference type="EMBL" id="SDO78332.1"/>
    </source>
</evidence>